<reference evidence="3 4" key="1">
    <citation type="submission" date="2024-06" db="EMBL/GenBank/DDBJ databases">
        <title>Sorghum-associated microbial communities from plants grown in Nebraska, USA.</title>
        <authorList>
            <person name="Schachtman D."/>
        </authorList>
    </citation>
    <scope>NUCLEOTIDE SEQUENCE [LARGE SCALE GENOMIC DNA]</scope>
    <source>
        <strain evidence="3 4">2857</strain>
    </source>
</reference>
<name>A0ABV2QQW9_9MICO</name>
<dbReference type="PROSITE" id="PS51257">
    <property type="entry name" value="PROKAR_LIPOPROTEIN"/>
    <property type="match status" value="1"/>
</dbReference>
<dbReference type="EMBL" id="JBEPSJ010000004">
    <property type="protein sequence ID" value="MET4583456.1"/>
    <property type="molecule type" value="Genomic_DNA"/>
</dbReference>
<feature type="region of interest" description="Disordered" evidence="1">
    <location>
        <begin position="213"/>
        <end position="242"/>
    </location>
</feature>
<keyword evidence="2" id="KW-0732">Signal</keyword>
<gene>
    <name evidence="3" type="ORF">ABIE21_002982</name>
</gene>
<evidence type="ECO:0000313" key="4">
    <source>
        <dbReference type="Proteomes" id="UP001549257"/>
    </source>
</evidence>
<comment type="caution">
    <text evidence="3">The sequence shown here is derived from an EMBL/GenBank/DDBJ whole genome shotgun (WGS) entry which is preliminary data.</text>
</comment>
<evidence type="ECO:0000256" key="1">
    <source>
        <dbReference type="SAM" id="MobiDB-lite"/>
    </source>
</evidence>
<keyword evidence="4" id="KW-1185">Reference proteome</keyword>
<evidence type="ECO:0000313" key="3">
    <source>
        <dbReference type="EMBL" id="MET4583456.1"/>
    </source>
</evidence>
<organism evidence="3 4">
    <name type="scientific">Conyzicola nivalis</name>
    <dbReference type="NCBI Taxonomy" id="1477021"/>
    <lineage>
        <taxon>Bacteria</taxon>
        <taxon>Bacillati</taxon>
        <taxon>Actinomycetota</taxon>
        <taxon>Actinomycetes</taxon>
        <taxon>Micrococcales</taxon>
        <taxon>Microbacteriaceae</taxon>
        <taxon>Conyzicola</taxon>
    </lineage>
</organism>
<sequence length="242" mass="24696">MRGSLSVAAVAAMVTLLSGCTPAPEHSSDDGDVVNARVAAHEAFPDVASLATDGSGMTLLASHAVDACGTARNQQGFVGHEDLGLRCTLSSIAVFSLPAAADDIAAAAVIDAFLAANGAVSETSMVAQVEAIAAVRFSPPPSLATLDDPGFVVKLFDASDLTSDMQYLPVSAGQNVISDEGDWPSDVVTESLATGSLHFAVVETFVEYFNSQDVRPTHGPSERGGENETPPCYGTSGHCPGG</sequence>
<protein>
    <submittedName>
        <fullName evidence="3">Uncharacterized protein</fullName>
    </submittedName>
</protein>
<feature type="signal peptide" evidence="2">
    <location>
        <begin position="1"/>
        <end position="23"/>
    </location>
</feature>
<accession>A0ABV2QQW9</accession>
<proteinExistence type="predicted"/>
<dbReference type="Proteomes" id="UP001549257">
    <property type="component" value="Unassembled WGS sequence"/>
</dbReference>
<evidence type="ECO:0000256" key="2">
    <source>
        <dbReference type="SAM" id="SignalP"/>
    </source>
</evidence>
<feature type="chain" id="PRO_5047458326" evidence="2">
    <location>
        <begin position="24"/>
        <end position="242"/>
    </location>
</feature>